<evidence type="ECO:0008006" key="3">
    <source>
        <dbReference type="Google" id="ProtNLM"/>
    </source>
</evidence>
<dbReference type="RefSeq" id="WP_123669510.1">
    <property type="nucleotide sequence ID" value="NZ_RJKE01000001.1"/>
</dbReference>
<gene>
    <name evidence="1" type="ORF">EDD29_8304</name>
</gene>
<keyword evidence="2" id="KW-1185">Reference proteome</keyword>
<dbReference type="InterPro" id="IPR011990">
    <property type="entry name" value="TPR-like_helical_dom_sf"/>
</dbReference>
<comment type="caution">
    <text evidence="1">The sequence shown here is derived from an EMBL/GenBank/DDBJ whole genome shotgun (WGS) entry which is preliminary data.</text>
</comment>
<organism evidence="1 2">
    <name type="scientific">Actinocorallia herbida</name>
    <dbReference type="NCBI Taxonomy" id="58109"/>
    <lineage>
        <taxon>Bacteria</taxon>
        <taxon>Bacillati</taxon>
        <taxon>Actinomycetota</taxon>
        <taxon>Actinomycetes</taxon>
        <taxon>Streptosporangiales</taxon>
        <taxon>Thermomonosporaceae</taxon>
        <taxon>Actinocorallia</taxon>
    </lineage>
</organism>
<evidence type="ECO:0000313" key="1">
    <source>
        <dbReference type="EMBL" id="ROO90573.1"/>
    </source>
</evidence>
<dbReference type="Proteomes" id="UP000272400">
    <property type="component" value="Unassembled WGS sequence"/>
</dbReference>
<dbReference type="AlphaFoldDB" id="A0A3N1DAL6"/>
<protein>
    <recommendedName>
        <fullName evidence="3">Tetratricopeptide repeat protein</fullName>
    </recommendedName>
</protein>
<dbReference type="Gene3D" id="1.25.40.10">
    <property type="entry name" value="Tetratricopeptide repeat domain"/>
    <property type="match status" value="1"/>
</dbReference>
<dbReference type="EMBL" id="RJKE01000001">
    <property type="protein sequence ID" value="ROO90573.1"/>
    <property type="molecule type" value="Genomic_DNA"/>
</dbReference>
<sequence length="408" mass="43201">MSDEQIDLLFHAAVELQQRGMWEQALTQQREAEGLLRGQPSGARRDERLAALLYGTGGSLNALGRHAESAGVLEESLARYTELGAAPTLIADVRMRRAVALAATGRGASAVIEADAAVRTHLDVGRPSDLARVLQLNADVLADHGDPDLAVASADRCLRILLQPGRPGAADARYLFLAARRASDLHAAAGRPDPALAAAEIAWTSGREQGFAMPSDGLRMVVRLRESGDLRTADRFLKELRGLVPDADPASYPTPEPSVTLAQAMAATGATGVPALDPRDAEAPFVPSQRSAAPFLATAHATALSAVCLSALPEDVPHGVRLGLEAHYLFAYASEAQDSDLRYRFVTHGALWARVLLALTLALRPGDPALADDLTGWARAVVARLPPTTAEAVEIIAAWIPFLDAQDA</sequence>
<dbReference type="OrthoDB" id="4034643at2"/>
<evidence type="ECO:0000313" key="2">
    <source>
        <dbReference type="Proteomes" id="UP000272400"/>
    </source>
</evidence>
<proteinExistence type="predicted"/>
<accession>A0A3N1DAL6</accession>
<reference evidence="1 2" key="1">
    <citation type="submission" date="2018-11" db="EMBL/GenBank/DDBJ databases">
        <title>Sequencing the genomes of 1000 actinobacteria strains.</title>
        <authorList>
            <person name="Klenk H.-P."/>
        </authorList>
    </citation>
    <scope>NUCLEOTIDE SEQUENCE [LARGE SCALE GENOMIC DNA]</scope>
    <source>
        <strain evidence="1 2">DSM 44254</strain>
    </source>
</reference>
<name>A0A3N1DAL6_9ACTN</name>
<dbReference type="SUPFAM" id="SSF48452">
    <property type="entry name" value="TPR-like"/>
    <property type="match status" value="1"/>
</dbReference>